<evidence type="ECO:0000256" key="6">
    <source>
        <dbReference type="ARBA" id="ARBA00022927"/>
    </source>
</evidence>
<evidence type="ECO:0000256" key="9">
    <source>
        <dbReference type="SAM" id="MobiDB-lite"/>
    </source>
</evidence>
<evidence type="ECO:0000259" key="11">
    <source>
        <dbReference type="Pfam" id="PF12693"/>
    </source>
</evidence>
<evidence type="ECO:0000256" key="4">
    <source>
        <dbReference type="ARBA" id="ARBA00022519"/>
    </source>
</evidence>
<evidence type="ECO:0000313" key="13">
    <source>
        <dbReference type="Proteomes" id="UP000075902"/>
    </source>
</evidence>
<accession>A0A182U9B8</accession>
<feature type="transmembrane region" description="Helical" evidence="10">
    <location>
        <begin position="25"/>
        <end position="48"/>
    </location>
</feature>
<keyword evidence="2" id="KW-0813">Transport</keyword>
<dbReference type="EnsemblMetazoa" id="AMEC016303-RA">
    <property type="protein sequence ID" value="AMEC016303-PA"/>
    <property type="gene ID" value="AMEC016303"/>
</dbReference>
<dbReference type="InterPro" id="IPR025691">
    <property type="entry name" value="GspL_pp_dom"/>
</dbReference>
<evidence type="ECO:0000256" key="2">
    <source>
        <dbReference type="ARBA" id="ARBA00022448"/>
    </source>
</evidence>
<keyword evidence="4" id="KW-0997">Cell inner membrane</keyword>
<evidence type="ECO:0000256" key="1">
    <source>
        <dbReference type="ARBA" id="ARBA00004533"/>
    </source>
</evidence>
<dbReference type="Pfam" id="PF04612">
    <property type="entry name" value="T2SSM"/>
    <property type="match status" value="1"/>
</dbReference>
<feature type="domain" description="GspL periplasmic" evidence="11">
    <location>
        <begin position="21"/>
        <end position="136"/>
    </location>
</feature>
<dbReference type="GO" id="GO:0015031">
    <property type="term" value="P:protein transport"/>
    <property type="evidence" value="ECO:0007669"/>
    <property type="project" value="UniProtKB-KW"/>
</dbReference>
<dbReference type="VEuPathDB" id="VectorBase:AMEC016303"/>
<dbReference type="InterPro" id="IPR007812">
    <property type="entry name" value="T2SS_protein-GspL"/>
</dbReference>
<evidence type="ECO:0000256" key="10">
    <source>
        <dbReference type="SAM" id="Phobius"/>
    </source>
</evidence>
<keyword evidence="6" id="KW-0653">Protein transport</keyword>
<evidence type="ECO:0000256" key="8">
    <source>
        <dbReference type="ARBA" id="ARBA00023136"/>
    </source>
</evidence>
<proteinExistence type="predicted"/>
<organism evidence="12 13">
    <name type="scientific">Anopheles melas</name>
    <dbReference type="NCBI Taxonomy" id="34690"/>
    <lineage>
        <taxon>Eukaryota</taxon>
        <taxon>Metazoa</taxon>
        <taxon>Ecdysozoa</taxon>
        <taxon>Arthropoda</taxon>
        <taxon>Hexapoda</taxon>
        <taxon>Insecta</taxon>
        <taxon>Pterygota</taxon>
        <taxon>Neoptera</taxon>
        <taxon>Endopterygota</taxon>
        <taxon>Diptera</taxon>
        <taxon>Nematocera</taxon>
        <taxon>Culicoidea</taxon>
        <taxon>Culicidae</taxon>
        <taxon>Anophelinae</taxon>
        <taxon>Anopheles</taxon>
    </lineage>
</organism>
<dbReference type="Proteomes" id="UP000075902">
    <property type="component" value="Unassembled WGS sequence"/>
</dbReference>
<dbReference type="NCBIfam" id="TIGR01709">
    <property type="entry name" value="typeII_sec_gspL"/>
    <property type="match status" value="1"/>
</dbReference>
<feature type="transmembrane region" description="Helical" evidence="10">
    <location>
        <begin position="188"/>
        <end position="205"/>
    </location>
</feature>
<comment type="subcellular location">
    <subcellularLocation>
        <location evidence="1">Cell inner membrane</location>
    </subcellularLocation>
</comment>
<keyword evidence="7 10" id="KW-1133">Transmembrane helix</keyword>
<dbReference type="GO" id="GO:0005886">
    <property type="term" value="C:plasma membrane"/>
    <property type="evidence" value="ECO:0007669"/>
    <property type="project" value="UniProtKB-SubCell"/>
</dbReference>
<evidence type="ECO:0000256" key="3">
    <source>
        <dbReference type="ARBA" id="ARBA00022475"/>
    </source>
</evidence>
<protein>
    <recommendedName>
        <fullName evidence="11">GspL periplasmic domain-containing protein</fullName>
    </recommendedName>
</protein>
<keyword evidence="13" id="KW-1185">Reference proteome</keyword>
<feature type="region of interest" description="Disordered" evidence="9">
    <location>
        <begin position="389"/>
        <end position="412"/>
    </location>
</feature>
<keyword evidence="8 10" id="KW-0472">Membrane</keyword>
<name>A0A182U9B8_9DIPT</name>
<keyword evidence="3" id="KW-1003">Cell membrane</keyword>
<evidence type="ECO:0000256" key="5">
    <source>
        <dbReference type="ARBA" id="ARBA00022692"/>
    </source>
</evidence>
<reference evidence="13" key="1">
    <citation type="submission" date="2014-01" db="EMBL/GenBank/DDBJ databases">
        <title>The Genome Sequence of Anopheles melas CM1001059_A (V2).</title>
        <authorList>
            <consortium name="The Broad Institute Genomics Platform"/>
            <person name="Neafsey D.E."/>
            <person name="Besansky N."/>
            <person name="Howell P."/>
            <person name="Walton C."/>
            <person name="Young S.K."/>
            <person name="Zeng Q."/>
            <person name="Gargeya S."/>
            <person name="Fitzgerald M."/>
            <person name="Haas B."/>
            <person name="Abouelleil A."/>
            <person name="Allen A.W."/>
            <person name="Alvarado L."/>
            <person name="Arachchi H.M."/>
            <person name="Berlin A.M."/>
            <person name="Chapman S.B."/>
            <person name="Gainer-Dewar J."/>
            <person name="Goldberg J."/>
            <person name="Griggs A."/>
            <person name="Gujja S."/>
            <person name="Hansen M."/>
            <person name="Howarth C."/>
            <person name="Imamovic A."/>
            <person name="Ireland A."/>
            <person name="Larimer J."/>
            <person name="McCowan C."/>
            <person name="Murphy C."/>
            <person name="Pearson M."/>
            <person name="Poon T.W."/>
            <person name="Priest M."/>
            <person name="Roberts A."/>
            <person name="Saif S."/>
            <person name="Shea T."/>
            <person name="Sisk P."/>
            <person name="Sykes S."/>
            <person name="Wortman J."/>
            <person name="Nusbaum C."/>
            <person name="Birren B."/>
        </authorList>
    </citation>
    <scope>NUCLEOTIDE SEQUENCE [LARGE SCALE GENOMIC DNA]</scope>
    <source>
        <strain evidence="13">CM1001059</strain>
    </source>
</reference>
<dbReference type="AlphaFoldDB" id="A0A182U9B8"/>
<sequence>AWQGPAGTLDLAAGAAPSQAGTARWGRALGCCALAALVWTLGLNLYAAQLAEQGQALRRQMNERVRQAFPQLPVVLNPLQQARQQRDARLAGQAPGADGFDSLLRQAGLALALPAGSLEGLDYANGALHLIRPARSASPLPADWQATLAPVGLEGEAVADGWTLRPLQQRYDEARQAWQRLAPRERRVLRLAALVLPPLLLWFALVDPALQRIDHWQAELPRLRAQAQTLETVLAEAGVGQALPPGEADARLRETLERAGLTEHVRLGGEPGRWQVQLDGAPAPALMEWLLGGLPSVPVRVREVRLRRDGERDGETAEGRLTGGARHRGRIMTKRNGRGWQGPALLGLVAALAACSQGGAQVPPVLPAPSELGRPLVAPGPAVDTLAERQRRQAQLEQQQREARARQAHAPG</sequence>
<evidence type="ECO:0000313" key="12">
    <source>
        <dbReference type="EnsemblMetazoa" id="AMEC016303-PA"/>
    </source>
</evidence>
<dbReference type="InterPro" id="IPR007690">
    <property type="entry name" value="T2SS_GspM"/>
</dbReference>
<keyword evidence="5 10" id="KW-0812">Transmembrane</keyword>
<evidence type="ECO:0000256" key="7">
    <source>
        <dbReference type="ARBA" id="ARBA00022989"/>
    </source>
</evidence>
<dbReference type="Pfam" id="PF12693">
    <property type="entry name" value="GspL_C"/>
    <property type="match status" value="1"/>
</dbReference>
<reference evidence="12" key="2">
    <citation type="submission" date="2020-05" db="UniProtKB">
        <authorList>
            <consortium name="EnsemblMetazoa"/>
        </authorList>
    </citation>
    <scope>IDENTIFICATION</scope>
    <source>
        <strain evidence="12">CM1001059</strain>
    </source>
</reference>